<organism evidence="1 2">
    <name type="scientific">Pseudomonas agarici</name>
    <dbReference type="NCBI Taxonomy" id="46677"/>
    <lineage>
        <taxon>Bacteria</taxon>
        <taxon>Pseudomonadati</taxon>
        <taxon>Pseudomonadota</taxon>
        <taxon>Gammaproteobacteria</taxon>
        <taxon>Pseudomonadales</taxon>
        <taxon>Pseudomonadaceae</taxon>
        <taxon>Pseudomonas</taxon>
    </lineage>
</organism>
<dbReference type="Proteomes" id="UP000063229">
    <property type="component" value="Chromosome"/>
</dbReference>
<proteinExistence type="predicted"/>
<dbReference type="AlphaFoldDB" id="A0A0X1T5I4"/>
<name>A0A0X1T5I4_PSEAA</name>
<dbReference type="EMBL" id="CP014135">
    <property type="protein sequence ID" value="AMB87363.1"/>
    <property type="molecule type" value="Genomic_DNA"/>
</dbReference>
<accession>A0A0X1T5I4</accession>
<keyword evidence="2" id="KW-1185">Reference proteome</keyword>
<gene>
    <name evidence="1" type="ORF">AWM79_19500</name>
</gene>
<evidence type="ECO:0000313" key="1">
    <source>
        <dbReference type="EMBL" id="AMB87363.1"/>
    </source>
</evidence>
<sequence length="70" mass="7709">MIAPSQLQANLASLQLLAAEYATKLFALVVIAKHLPLLVDAVAIQGFLWLDTYRRLLFLPVAEAAIVFFP</sequence>
<reference evidence="1 2" key="1">
    <citation type="submission" date="2016-01" db="EMBL/GenBank/DDBJ databases">
        <authorList>
            <person name="McClelland M."/>
            <person name="Jain A."/>
            <person name="Saraogi P."/>
            <person name="Mendelson R."/>
            <person name="Westerman R."/>
            <person name="SanMiguel P."/>
            <person name="Csonka L."/>
        </authorList>
    </citation>
    <scope>NUCLEOTIDE SEQUENCE [LARGE SCALE GENOMIC DNA]</scope>
    <source>
        <strain evidence="1 2">NCPPB 2472</strain>
    </source>
</reference>
<evidence type="ECO:0000313" key="2">
    <source>
        <dbReference type="Proteomes" id="UP000063229"/>
    </source>
</evidence>
<protein>
    <submittedName>
        <fullName evidence="1">Uncharacterized protein</fullName>
    </submittedName>
</protein>
<dbReference type="KEGG" id="pagb:AWM79_19500"/>